<evidence type="ECO:0000256" key="10">
    <source>
        <dbReference type="ARBA" id="ARBA00022917"/>
    </source>
</evidence>
<comment type="subunit">
    <text evidence="3 13">Monomer.</text>
</comment>
<evidence type="ECO:0000256" key="8">
    <source>
        <dbReference type="ARBA" id="ARBA00022833"/>
    </source>
</evidence>
<dbReference type="InterPro" id="IPR015803">
    <property type="entry name" value="Cys-tRNA-ligase"/>
</dbReference>
<feature type="binding site" evidence="13">
    <location>
        <position position="236"/>
    </location>
    <ligand>
        <name>Zn(2+)</name>
        <dbReference type="ChEBI" id="CHEBI:29105"/>
    </ligand>
</feature>
<sequence length="402" mass="44763">MQLFNSLARSKEPFILPRDRPLTLYVCGVTPYDTTHIGHARTFLVFDLLVRYLRFQGAEVRYCQNVTDVDDPLFARARRDGLDWRELSNQQVAQLLEDYRALNFLPPTYFPRASEEIEAMLPMIERLIELGHAYVVGSEVYFSIRTDPDFGTMARMGYDELLATANQRGNNPLDPNKRDPLDFVLWQTGGPDDPKWASSWGLGRPGWHIECSAMAMRYLGEQIDIHGGGADLIFPHHPCEIAQSEPVTGKRPFVKVWMHAGLVWLGGEKMSKSLGNLVFARDALRDYGANAVRWYLLTQHYREDFDYHNEGLAHCHELVQHLDAALVAQGGTTSPLDLSVGYAECLSAMADDLNTPAALAVLHTMVGETLAAAAAGRDVTPAIALVRELAEMLGFQTVSGGG</sequence>
<keyword evidence="6 13" id="KW-0479">Metal-binding</keyword>
<evidence type="ECO:0000256" key="1">
    <source>
        <dbReference type="ARBA" id="ARBA00004496"/>
    </source>
</evidence>
<dbReference type="SUPFAM" id="SSF52374">
    <property type="entry name" value="Nucleotidylyl transferase"/>
    <property type="match status" value="1"/>
</dbReference>
<dbReference type="RefSeq" id="WP_097645641.1">
    <property type="nucleotide sequence ID" value="NZ_NQWI01000135.1"/>
</dbReference>
<keyword evidence="7 13" id="KW-0547">Nucleotide-binding</keyword>
<comment type="caution">
    <text evidence="15">The sequence shown here is derived from an EMBL/GenBank/DDBJ whole genome shotgun (WGS) entry which is preliminary data.</text>
</comment>
<evidence type="ECO:0000313" key="15">
    <source>
        <dbReference type="EMBL" id="PDW01490.1"/>
    </source>
</evidence>
<feature type="binding site" evidence="13">
    <location>
        <position position="211"/>
    </location>
    <ligand>
        <name>Zn(2+)</name>
        <dbReference type="ChEBI" id="CHEBI:29105"/>
    </ligand>
</feature>
<dbReference type="GO" id="GO:0004817">
    <property type="term" value="F:cysteine-tRNA ligase activity"/>
    <property type="evidence" value="ECO:0007669"/>
    <property type="project" value="UniProtKB-UniRule"/>
</dbReference>
<dbReference type="NCBIfam" id="TIGR00435">
    <property type="entry name" value="cysS"/>
    <property type="match status" value="1"/>
</dbReference>
<keyword evidence="8 13" id="KW-0862">Zinc</keyword>
<dbReference type="EMBL" id="NQWI01000135">
    <property type="protein sequence ID" value="PDW01490.1"/>
    <property type="molecule type" value="Genomic_DNA"/>
</dbReference>
<feature type="binding site" evidence="13">
    <location>
        <position position="240"/>
    </location>
    <ligand>
        <name>Zn(2+)</name>
        <dbReference type="ChEBI" id="CHEBI:29105"/>
    </ligand>
</feature>
<name>A0A2A6RF56_9CHLR</name>
<keyword evidence="16" id="KW-1185">Reference proteome</keyword>
<dbReference type="SMART" id="SM00840">
    <property type="entry name" value="DALR_2"/>
    <property type="match status" value="1"/>
</dbReference>
<dbReference type="AlphaFoldDB" id="A0A2A6RF56"/>
<keyword evidence="4 13" id="KW-0963">Cytoplasm</keyword>
<comment type="subcellular location">
    <subcellularLocation>
        <location evidence="1 13">Cytoplasm</location>
    </subcellularLocation>
</comment>
<dbReference type="GO" id="GO:0008270">
    <property type="term" value="F:zinc ion binding"/>
    <property type="evidence" value="ECO:0007669"/>
    <property type="project" value="UniProtKB-UniRule"/>
</dbReference>
<dbReference type="Pfam" id="PF09190">
    <property type="entry name" value="DALR_2"/>
    <property type="match status" value="1"/>
</dbReference>
<dbReference type="GO" id="GO:0005829">
    <property type="term" value="C:cytosol"/>
    <property type="evidence" value="ECO:0007669"/>
    <property type="project" value="TreeGrafter"/>
</dbReference>
<evidence type="ECO:0000259" key="14">
    <source>
        <dbReference type="SMART" id="SM00840"/>
    </source>
</evidence>
<dbReference type="InterPro" id="IPR014729">
    <property type="entry name" value="Rossmann-like_a/b/a_fold"/>
</dbReference>
<evidence type="ECO:0000256" key="9">
    <source>
        <dbReference type="ARBA" id="ARBA00022840"/>
    </source>
</evidence>
<evidence type="ECO:0000256" key="2">
    <source>
        <dbReference type="ARBA" id="ARBA00005594"/>
    </source>
</evidence>
<protein>
    <recommendedName>
        <fullName evidence="13">Cysteine--tRNA ligase</fullName>
        <ecNumber evidence="13">6.1.1.16</ecNumber>
    </recommendedName>
    <alternativeName>
        <fullName evidence="13">Cysteinyl-tRNA synthetase</fullName>
        <shortName evidence="13">CysRS</shortName>
    </alternativeName>
</protein>
<feature type="domain" description="Cysteinyl-tRNA synthetase class Ia DALR" evidence="14">
    <location>
        <begin position="344"/>
        <end position="399"/>
    </location>
</feature>
<dbReference type="PANTHER" id="PTHR10890">
    <property type="entry name" value="CYSTEINYL-TRNA SYNTHETASE"/>
    <property type="match status" value="1"/>
</dbReference>
<comment type="similarity">
    <text evidence="2 13">Belongs to the class-I aminoacyl-tRNA synthetase family.</text>
</comment>
<dbReference type="InterPro" id="IPR015273">
    <property type="entry name" value="Cys-tRNA-synt_Ia_DALR"/>
</dbReference>
<dbReference type="GO" id="GO:0006423">
    <property type="term" value="P:cysteinyl-tRNA aminoacylation"/>
    <property type="evidence" value="ECO:0007669"/>
    <property type="project" value="UniProtKB-UniRule"/>
</dbReference>
<evidence type="ECO:0000256" key="12">
    <source>
        <dbReference type="ARBA" id="ARBA00047398"/>
    </source>
</evidence>
<evidence type="ECO:0000256" key="4">
    <source>
        <dbReference type="ARBA" id="ARBA00022490"/>
    </source>
</evidence>
<dbReference type="GO" id="GO:0005524">
    <property type="term" value="F:ATP binding"/>
    <property type="evidence" value="ECO:0007669"/>
    <property type="project" value="UniProtKB-UniRule"/>
</dbReference>
<keyword evidence="9 13" id="KW-0067">ATP-binding</keyword>
<dbReference type="OrthoDB" id="9815130at2"/>
<evidence type="ECO:0000256" key="11">
    <source>
        <dbReference type="ARBA" id="ARBA00023146"/>
    </source>
</evidence>
<dbReference type="EC" id="6.1.1.16" evidence="13"/>
<evidence type="ECO:0000256" key="3">
    <source>
        <dbReference type="ARBA" id="ARBA00011245"/>
    </source>
</evidence>
<dbReference type="InterPro" id="IPR024909">
    <property type="entry name" value="Cys-tRNA/MSH_ligase"/>
</dbReference>
<evidence type="ECO:0000256" key="5">
    <source>
        <dbReference type="ARBA" id="ARBA00022598"/>
    </source>
</evidence>
<dbReference type="SUPFAM" id="SSF47323">
    <property type="entry name" value="Anticodon-binding domain of a subclass of class I aminoacyl-tRNA synthetases"/>
    <property type="match status" value="1"/>
</dbReference>
<feature type="binding site" evidence="13">
    <location>
        <position position="272"/>
    </location>
    <ligand>
        <name>ATP</name>
        <dbReference type="ChEBI" id="CHEBI:30616"/>
    </ligand>
</feature>
<comment type="catalytic activity">
    <reaction evidence="12 13">
        <text>tRNA(Cys) + L-cysteine + ATP = L-cysteinyl-tRNA(Cys) + AMP + diphosphate</text>
        <dbReference type="Rhea" id="RHEA:17773"/>
        <dbReference type="Rhea" id="RHEA-COMP:9661"/>
        <dbReference type="Rhea" id="RHEA-COMP:9679"/>
        <dbReference type="ChEBI" id="CHEBI:30616"/>
        <dbReference type="ChEBI" id="CHEBI:33019"/>
        <dbReference type="ChEBI" id="CHEBI:35235"/>
        <dbReference type="ChEBI" id="CHEBI:78442"/>
        <dbReference type="ChEBI" id="CHEBI:78517"/>
        <dbReference type="ChEBI" id="CHEBI:456215"/>
        <dbReference type="EC" id="6.1.1.16"/>
    </reaction>
</comment>
<keyword evidence="5 13" id="KW-0436">Ligase</keyword>
<gene>
    <name evidence="13" type="primary">cysS</name>
    <name evidence="15" type="ORF">CJ255_18840</name>
</gene>
<dbReference type="CDD" id="cd00672">
    <property type="entry name" value="CysRS_core"/>
    <property type="match status" value="1"/>
</dbReference>
<dbReference type="Proteomes" id="UP000220527">
    <property type="component" value="Unassembled WGS sequence"/>
</dbReference>
<feature type="short sequence motif" description="'KMSKS' region" evidence="13">
    <location>
        <begin position="269"/>
        <end position="273"/>
    </location>
</feature>
<keyword evidence="11 13" id="KW-0030">Aminoacyl-tRNA synthetase</keyword>
<evidence type="ECO:0000256" key="7">
    <source>
        <dbReference type="ARBA" id="ARBA00022741"/>
    </source>
</evidence>
<comment type="cofactor">
    <cofactor evidence="13">
        <name>Zn(2+)</name>
        <dbReference type="ChEBI" id="CHEBI:29105"/>
    </cofactor>
    <text evidence="13">Binds 1 zinc ion per subunit.</text>
</comment>
<keyword evidence="10 13" id="KW-0648">Protein biosynthesis</keyword>
<dbReference type="InterPro" id="IPR032678">
    <property type="entry name" value="tRNA-synt_1_cat_dom"/>
</dbReference>
<evidence type="ECO:0000313" key="16">
    <source>
        <dbReference type="Proteomes" id="UP000220527"/>
    </source>
</evidence>
<proteinExistence type="inferred from homology"/>
<feature type="short sequence motif" description="'HIGH' region" evidence="13">
    <location>
        <begin position="29"/>
        <end position="39"/>
    </location>
</feature>
<reference evidence="16" key="1">
    <citation type="submission" date="2017-08" db="EMBL/GenBank/DDBJ databases">
        <authorList>
            <person name="Grouzdev D.S."/>
            <person name="Gaisin V.A."/>
            <person name="Rysina M.S."/>
            <person name="Gorlenko V.M."/>
        </authorList>
    </citation>
    <scope>NUCLEOTIDE SEQUENCE [LARGE SCALE GENOMIC DNA]</scope>
    <source>
        <strain evidence="16">Kir15-3F</strain>
    </source>
</reference>
<dbReference type="PRINTS" id="PR00983">
    <property type="entry name" value="TRNASYNTHCYS"/>
</dbReference>
<organism evidence="15 16">
    <name type="scientific">Candidatus Viridilinea mediisalina</name>
    <dbReference type="NCBI Taxonomy" id="2024553"/>
    <lineage>
        <taxon>Bacteria</taxon>
        <taxon>Bacillati</taxon>
        <taxon>Chloroflexota</taxon>
        <taxon>Chloroflexia</taxon>
        <taxon>Chloroflexales</taxon>
        <taxon>Chloroflexineae</taxon>
        <taxon>Oscillochloridaceae</taxon>
        <taxon>Candidatus Viridilinea</taxon>
    </lineage>
</organism>
<evidence type="ECO:0000256" key="13">
    <source>
        <dbReference type="HAMAP-Rule" id="MF_00041"/>
    </source>
</evidence>
<dbReference type="InterPro" id="IPR009080">
    <property type="entry name" value="tRNAsynth_Ia_anticodon-bd"/>
</dbReference>
<dbReference type="HAMAP" id="MF_00041">
    <property type="entry name" value="Cys_tRNA_synth"/>
    <property type="match status" value="1"/>
</dbReference>
<feature type="binding site" evidence="13">
    <location>
        <position position="27"/>
    </location>
    <ligand>
        <name>Zn(2+)</name>
        <dbReference type="ChEBI" id="CHEBI:29105"/>
    </ligand>
</feature>
<accession>A0A2A6RF56</accession>
<dbReference type="Pfam" id="PF01406">
    <property type="entry name" value="tRNA-synt_1e"/>
    <property type="match status" value="1"/>
</dbReference>
<dbReference type="PANTHER" id="PTHR10890:SF3">
    <property type="entry name" value="CYSTEINE--TRNA LIGASE, CYTOPLASMIC"/>
    <property type="match status" value="1"/>
</dbReference>
<dbReference type="Gene3D" id="3.40.50.620">
    <property type="entry name" value="HUPs"/>
    <property type="match status" value="1"/>
</dbReference>
<evidence type="ECO:0000256" key="6">
    <source>
        <dbReference type="ARBA" id="ARBA00022723"/>
    </source>
</evidence>
<dbReference type="Gene3D" id="1.20.120.640">
    <property type="entry name" value="Anticodon-binding domain of a subclass of class I aminoacyl-tRNA synthetases"/>
    <property type="match status" value="1"/>
</dbReference>